<gene>
    <name evidence="2" type="ORF">EI427_18565</name>
</gene>
<feature type="transmembrane region" description="Helical" evidence="1">
    <location>
        <begin position="238"/>
        <end position="259"/>
    </location>
</feature>
<sequence length="267" mass="30638">MNKLFDLKRFKEYASLEITYQKQLVYYGLAAIVSFIIISLFFIRAINENAISEGDLFGLFIFTYIILAATVVNRSFLPFRSTKKLISFLTFPVSQFEKFLFEYLSTVVVGVFLVPFLILFAYMVEGEIHQIINPNIGYTGLDFITDVIEKSMRANSEDKMQVKKLLGIMICLIPWSIANVIFTGNSLFKKLPLIKSIIFSGIYIAFHVFLAFLIFGKMGAQEYITDDYKLFFFSSRSAAVVFMIGYILLANAVFVYSSYLKLKEKEI</sequence>
<name>A0A3S9P7G1_9BACT</name>
<dbReference type="RefSeq" id="WP_126617559.1">
    <property type="nucleotide sequence ID" value="NZ_CP034562.1"/>
</dbReference>
<accession>A0A3S9P7G1</accession>
<keyword evidence="1" id="KW-0812">Transmembrane</keyword>
<feature type="transmembrane region" description="Helical" evidence="1">
    <location>
        <begin position="56"/>
        <end position="79"/>
    </location>
</feature>
<protein>
    <submittedName>
        <fullName evidence="2">Uncharacterized protein</fullName>
    </submittedName>
</protein>
<keyword evidence="1" id="KW-1133">Transmembrane helix</keyword>
<feature type="transmembrane region" description="Helical" evidence="1">
    <location>
        <begin position="165"/>
        <end position="185"/>
    </location>
</feature>
<proteinExistence type="predicted"/>
<dbReference type="Proteomes" id="UP000267268">
    <property type="component" value="Chromosome 1"/>
</dbReference>
<reference evidence="2 3" key="1">
    <citation type="submission" date="2018-12" db="EMBL/GenBank/DDBJ databases">
        <title>Flammeovirga pectinis sp. nov., isolated from the gut of the Korean scallop, Patinopecten yessoensis.</title>
        <authorList>
            <person name="Bae J.-W."/>
            <person name="Jeong Y.-S."/>
            <person name="Kang W."/>
        </authorList>
    </citation>
    <scope>NUCLEOTIDE SEQUENCE [LARGE SCALE GENOMIC DNA]</scope>
    <source>
        <strain evidence="2 3">L12M1</strain>
    </source>
</reference>
<feature type="transmembrane region" description="Helical" evidence="1">
    <location>
        <begin position="197"/>
        <end position="218"/>
    </location>
</feature>
<dbReference type="OrthoDB" id="1523880at2"/>
<keyword evidence="1" id="KW-0472">Membrane</keyword>
<evidence type="ECO:0000256" key="1">
    <source>
        <dbReference type="SAM" id="Phobius"/>
    </source>
</evidence>
<dbReference type="AlphaFoldDB" id="A0A3S9P7G1"/>
<evidence type="ECO:0000313" key="2">
    <source>
        <dbReference type="EMBL" id="AZQ64155.1"/>
    </source>
</evidence>
<dbReference type="KEGG" id="fll:EI427_18565"/>
<feature type="transmembrane region" description="Helical" evidence="1">
    <location>
        <begin position="100"/>
        <end position="124"/>
    </location>
</feature>
<feature type="transmembrane region" description="Helical" evidence="1">
    <location>
        <begin position="24"/>
        <end position="44"/>
    </location>
</feature>
<evidence type="ECO:0000313" key="3">
    <source>
        <dbReference type="Proteomes" id="UP000267268"/>
    </source>
</evidence>
<organism evidence="2 3">
    <name type="scientific">Flammeovirga pectinis</name>
    <dbReference type="NCBI Taxonomy" id="2494373"/>
    <lineage>
        <taxon>Bacteria</taxon>
        <taxon>Pseudomonadati</taxon>
        <taxon>Bacteroidota</taxon>
        <taxon>Cytophagia</taxon>
        <taxon>Cytophagales</taxon>
        <taxon>Flammeovirgaceae</taxon>
        <taxon>Flammeovirga</taxon>
    </lineage>
</organism>
<keyword evidence="3" id="KW-1185">Reference proteome</keyword>
<dbReference type="EMBL" id="CP034562">
    <property type="protein sequence ID" value="AZQ64155.1"/>
    <property type="molecule type" value="Genomic_DNA"/>
</dbReference>